<dbReference type="InterPro" id="IPR025558">
    <property type="entry name" value="DUF4283"/>
</dbReference>
<evidence type="ECO:0000259" key="1">
    <source>
        <dbReference type="Pfam" id="PF14111"/>
    </source>
</evidence>
<sequence>MIGTRLAGKLLMNKLVNKEVFMLVLPRIWRKLEGFDIEVIDRNTFSFTFKNVDDRRRVINRGPWSFDKALLLLEEPTGSKIGEMKEIDDGGSRDCVGKYIHVRFVIDISKPLRCILRVDVMRDGKETTMLPSMNVCRNIAINVNDWVMLLEIVRLRQA</sequence>
<feature type="domain" description="DUF4283" evidence="1">
    <location>
        <begin position="22"/>
        <end position="74"/>
    </location>
</feature>
<dbReference type="Pfam" id="PF14111">
    <property type="entry name" value="DUF4283"/>
    <property type="match status" value="1"/>
</dbReference>
<dbReference type="AlphaFoldDB" id="A0AAD9U6I3"/>
<comment type="caution">
    <text evidence="2">The sequence shown here is derived from an EMBL/GenBank/DDBJ whole genome shotgun (WGS) entry which is preliminary data.</text>
</comment>
<dbReference type="Proteomes" id="UP001280121">
    <property type="component" value="Unassembled WGS sequence"/>
</dbReference>
<protein>
    <recommendedName>
        <fullName evidence="1">DUF4283 domain-containing protein</fullName>
    </recommendedName>
</protein>
<keyword evidence="3" id="KW-1185">Reference proteome</keyword>
<reference evidence="2" key="1">
    <citation type="journal article" date="2023" name="Plant J.">
        <title>Genome sequences and population genomics provide insights into the demographic history, inbreeding, and mutation load of two 'living fossil' tree species of Dipteronia.</title>
        <authorList>
            <person name="Feng Y."/>
            <person name="Comes H.P."/>
            <person name="Chen J."/>
            <person name="Zhu S."/>
            <person name="Lu R."/>
            <person name="Zhang X."/>
            <person name="Li P."/>
            <person name="Qiu J."/>
            <person name="Olsen K.M."/>
            <person name="Qiu Y."/>
        </authorList>
    </citation>
    <scope>NUCLEOTIDE SEQUENCE</scope>
    <source>
        <strain evidence="2">KIB01</strain>
    </source>
</reference>
<proteinExistence type="predicted"/>
<name>A0AAD9U6I3_9ROSI</name>
<evidence type="ECO:0000313" key="3">
    <source>
        <dbReference type="Proteomes" id="UP001280121"/>
    </source>
</evidence>
<dbReference type="EMBL" id="JANJYI010000005">
    <property type="protein sequence ID" value="KAK2648821.1"/>
    <property type="molecule type" value="Genomic_DNA"/>
</dbReference>
<organism evidence="2 3">
    <name type="scientific">Dipteronia dyeriana</name>
    <dbReference type="NCBI Taxonomy" id="168575"/>
    <lineage>
        <taxon>Eukaryota</taxon>
        <taxon>Viridiplantae</taxon>
        <taxon>Streptophyta</taxon>
        <taxon>Embryophyta</taxon>
        <taxon>Tracheophyta</taxon>
        <taxon>Spermatophyta</taxon>
        <taxon>Magnoliopsida</taxon>
        <taxon>eudicotyledons</taxon>
        <taxon>Gunneridae</taxon>
        <taxon>Pentapetalae</taxon>
        <taxon>rosids</taxon>
        <taxon>malvids</taxon>
        <taxon>Sapindales</taxon>
        <taxon>Sapindaceae</taxon>
        <taxon>Hippocastanoideae</taxon>
        <taxon>Acereae</taxon>
        <taxon>Dipteronia</taxon>
    </lineage>
</organism>
<accession>A0AAD9U6I3</accession>
<evidence type="ECO:0000313" key="2">
    <source>
        <dbReference type="EMBL" id="KAK2648821.1"/>
    </source>
</evidence>
<gene>
    <name evidence="2" type="ORF">Ddye_016310</name>
</gene>